<dbReference type="Proteomes" id="UP000004110">
    <property type="component" value="Unassembled WGS sequence"/>
</dbReference>
<dbReference type="AlphaFoldDB" id="A0ABC9N829"/>
<proteinExistence type="predicted"/>
<name>A0ABC9N829_BACUC</name>
<evidence type="ECO:0000313" key="1">
    <source>
        <dbReference type="EMBL" id="EDO52780.1"/>
    </source>
</evidence>
<gene>
    <name evidence="1" type="ORF">BACUNI_03575</name>
</gene>
<comment type="caution">
    <text evidence="1">The sequence shown here is derived from an EMBL/GenBank/DDBJ whole genome shotgun (WGS) entry which is preliminary data.</text>
</comment>
<reference evidence="1" key="2">
    <citation type="submission" date="2013-11" db="EMBL/GenBank/DDBJ databases">
        <title>Draft genome sequence of Bacteroides uniformis (ATCC 8492).</title>
        <authorList>
            <person name="Sudarsanam P."/>
            <person name="Ley R."/>
            <person name="Guruge J."/>
            <person name="Turnbaugh P.J."/>
            <person name="Mahowald M."/>
            <person name="Liep D."/>
            <person name="Gordon J."/>
        </authorList>
    </citation>
    <scope>NUCLEOTIDE SEQUENCE</scope>
    <source>
        <strain evidence="1">ATCC 8492</strain>
    </source>
</reference>
<dbReference type="EMBL" id="AAYH02000047">
    <property type="protein sequence ID" value="EDO52780.1"/>
    <property type="molecule type" value="Genomic_DNA"/>
</dbReference>
<sequence>MALIAKAPNNFTLLFIVFLFFVTQAKIKGLFWLLPVFIWKTPKVGA</sequence>
<reference evidence="1" key="1">
    <citation type="submission" date="2007-06" db="EMBL/GenBank/DDBJ databases">
        <authorList>
            <person name="Fulton L."/>
            <person name="Clifton S."/>
            <person name="Fulton B."/>
            <person name="Xu J."/>
            <person name="Minx P."/>
            <person name="Pepin K.H."/>
            <person name="Johnson M."/>
            <person name="Thiruvilangam P."/>
            <person name="Bhonagiri V."/>
            <person name="Nash W.E."/>
            <person name="Mardis E.R."/>
            <person name="Wilson R.K."/>
        </authorList>
    </citation>
    <scope>NUCLEOTIDE SEQUENCE [LARGE SCALE GENOMIC DNA]</scope>
    <source>
        <strain evidence="1">ATCC 8492</strain>
    </source>
</reference>
<evidence type="ECO:0000313" key="2">
    <source>
        <dbReference type="Proteomes" id="UP000004110"/>
    </source>
</evidence>
<accession>A0ABC9N829</accession>
<protein>
    <submittedName>
        <fullName evidence="1">Uncharacterized protein</fullName>
    </submittedName>
</protein>
<keyword evidence="2" id="KW-1185">Reference proteome</keyword>
<organism evidence="1 2">
    <name type="scientific">Bacteroides uniformis (strain ATCC 8492 / DSM 6597 / CCUG 4942 / CIP 103695 / JCM 5828 / KCTC 5204 / NCTC 13054 / VPI 0061)</name>
    <dbReference type="NCBI Taxonomy" id="411479"/>
    <lineage>
        <taxon>Bacteria</taxon>
        <taxon>Pseudomonadati</taxon>
        <taxon>Bacteroidota</taxon>
        <taxon>Bacteroidia</taxon>
        <taxon>Bacteroidales</taxon>
        <taxon>Bacteroidaceae</taxon>
        <taxon>Bacteroides</taxon>
    </lineage>
</organism>